<feature type="domain" description="Lipocalin/cytosolic fatty-acid binding" evidence="3">
    <location>
        <begin position="8"/>
        <end position="47"/>
    </location>
</feature>
<dbReference type="InterPro" id="IPR002448">
    <property type="entry name" value="OBP-like"/>
</dbReference>
<dbReference type="AlphaFoldDB" id="A0A484GXM3"/>
<evidence type="ECO:0000313" key="4">
    <source>
        <dbReference type="EMBL" id="TEA40547.1"/>
    </source>
</evidence>
<keyword evidence="5" id="KW-1185">Reference proteome</keyword>
<protein>
    <recommendedName>
        <fullName evidence="3">Lipocalin/cytosolic fatty-acid binding domain-containing protein</fullName>
    </recommendedName>
</protein>
<keyword evidence="2" id="KW-0964">Secreted</keyword>
<reference evidence="4 5" key="1">
    <citation type="journal article" date="2018" name="Genomics">
        <title>Molecular footprints of inshore aquatic adaptation in Indo-Pacific humpback dolphin (Sousa chinensis).</title>
        <authorList>
            <person name="Ming Y."/>
            <person name="Jian J."/>
            <person name="Yu F."/>
            <person name="Yu X."/>
            <person name="Wang J."/>
            <person name="Liu W."/>
        </authorList>
    </citation>
    <scope>NUCLEOTIDE SEQUENCE [LARGE SCALE GENOMIC DNA]</scope>
    <source>
        <strain evidence="4">MY-2018</strain>
        <tissue evidence="4">Skin</tissue>
    </source>
</reference>
<comment type="subcellular location">
    <subcellularLocation>
        <location evidence="1">Secreted</location>
    </subcellularLocation>
</comment>
<dbReference type="Pfam" id="PF00061">
    <property type="entry name" value="Lipocalin"/>
    <property type="match status" value="1"/>
</dbReference>
<organism evidence="4 5">
    <name type="scientific">Sousa chinensis</name>
    <name type="common">Indo-pacific humpbacked dolphin</name>
    <name type="synonym">Steno chinensis</name>
    <dbReference type="NCBI Taxonomy" id="103600"/>
    <lineage>
        <taxon>Eukaryota</taxon>
        <taxon>Metazoa</taxon>
        <taxon>Chordata</taxon>
        <taxon>Craniata</taxon>
        <taxon>Vertebrata</taxon>
        <taxon>Euteleostomi</taxon>
        <taxon>Mammalia</taxon>
        <taxon>Eutheria</taxon>
        <taxon>Laurasiatheria</taxon>
        <taxon>Artiodactyla</taxon>
        <taxon>Whippomorpha</taxon>
        <taxon>Cetacea</taxon>
        <taxon>Odontoceti</taxon>
        <taxon>Delphinidae</taxon>
        <taxon>Sousa</taxon>
    </lineage>
</organism>
<dbReference type="InterPro" id="IPR000566">
    <property type="entry name" value="Lipocln_cytosolic_FA-bd_dom"/>
</dbReference>
<dbReference type="InterPro" id="IPR012674">
    <property type="entry name" value="Calycin"/>
</dbReference>
<gene>
    <name evidence="4" type="ORF">DBR06_SOUSAS16510006</name>
</gene>
<evidence type="ECO:0000313" key="5">
    <source>
        <dbReference type="Proteomes" id="UP000295264"/>
    </source>
</evidence>
<evidence type="ECO:0000256" key="1">
    <source>
        <dbReference type="ARBA" id="ARBA00004613"/>
    </source>
</evidence>
<dbReference type="SUPFAM" id="SSF50814">
    <property type="entry name" value="Lipocalins"/>
    <property type="match status" value="1"/>
</dbReference>
<dbReference type="Proteomes" id="UP000295264">
    <property type="component" value="Unassembled WGS sequence"/>
</dbReference>
<name>A0A484GXM3_SOUCH</name>
<evidence type="ECO:0000259" key="3">
    <source>
        <dbReference type="Pfam" id="PF00061"/>
    </source>
</evidence>
<comment type="caution">
    <text evidence="4">The sequence shown here is derived from an EMBL/GenBank/DDBJ whole genome shotgun (WGS) entry which is preliminary data.</text>
</comment>
<dbReference type="Gene3D" id="2.40.128.20">
    <property type="match status" value="1"/>
</dbReference>
<accession>A0A484GXM3</accession>
<proteinExistence type="predicted"/>
<dbReference type="PRINTS" id="PR01173">
    <property type="entry name" value="ODORANTBNDNG"/>
</dbReference>
<dbReference type="GO" id="GO:0005576">
    <property type="term" value="C:extracellular region"/>
    <property type="evidence" value="ECO:0007669"/>
    <property type="project" value="UniProtKB-SubCell"/>
</dbReference>
<evidence type="ECO:0000256" key="2">
    <source>
        <dbReference type="ARBA" id="ARBA00022525"/>
    </source>
</evidence>
<feature type="non-terminal residue" evidence="4">
    <location>
        <position position="1"/>
    </location>
</feature>
<dbReference type="EMBL" id="QWLN02002785">
    <property type="protein sequence ID" value="TEA40547.1"/>
    <property type="molecule type" value="Genomic_DNA"/>
</dbReference>
<sequence length="53" mass="6313">REFCFHLSGEWKTLYVASNNPEKTSENGPFKVYMRNIHLNDENDRAAFNFFVK</sequence>